<dbReference type="OrthoDB" id="878460at2"/>
<protein>
    <submittedName>
        <fullName evidence="1">Uncharacterized protein</fullName>
    </submittedName>
</protein>
<evidence type="ECO:0000313" key="1">
    <source>
        <dbReference type="EMBL" id="KAA6431899.1"/>
    </source>
</evidence>
<dbReference type="AlphaFoldDB" id="A0A5M8Q7N5"/>
<reference evidence="1 3" key="1">
    <citation type="submission" date="2019-07" db="EMBL/GenBank/DDBJ databases">
        <authorList>
            <person name="Qu J.-H."/>
        </authorList>
    </citation>
    <scope>NUCLEOTIDE SEQUENCE [LARGE SCALE GENOMIC DNA]</scope>
    <source>
        <strain evidence="1 3">MDT1-10-3</strain>
    </source>
</reference>
<dbReference type="Proteomes" id="UP001570846">
    <property type="component" value="Unassembled WGS sequence"/>
</dbReference>
<dbReference type="Proteomes" id="UP000323866">
    <property type="component" value="Unassembled WGS sequence"/>
</dbReference>
<proteinExistence type="predicted"/>
<sequence>MIRNMEDPREGRELLALFKVGLASGLIKREEATAWADGIILREPEPDILFIELSLAKTTDEAVTLLGECLRSEAPVNGMVLLGLLHRSLMEGEDLGVIVRTMYGVMDVAEFTELERGYIYQLNDGYDLASEKIWGTIPKVRQDMEEFLSVYSDFTWQNHGLWETLGKKADQALKELEREYRAVAARATGNGDPTQG</sequence>
<accession>A0A5M8Q7N5</accession>
<reference evidence="1 3" key="2">
    <citation type="submission" date="2019-09" db="EMBL/GenBank/DDBJ databases">
        <title>A bacterium isolated from glacier soil.</title>
        <authorList>
            <person name="Liu Q."/>
        </authorList>
    </citation>
    <scope>NUCLEOTIDE SEQUENCE [LARGE SCALE GENOMIC DNA]</scope>
    <source>
        <strain evidence="1 3">MDT1-10-3</strain>
    </source>
</reference>
<gene>
    <name evidence="2" type="ORF">ACD591_09990</name>
    <name evidence="1" type="ORF">FOE74_17480</name>
</gene>
<name>A0A5M8Q7N5_9BACT</name>
<dbReference type="EMBL" id="VKKZ01000023">
    <property type="protein sequence ID" value="KAA6431899.1"/>
    <property type="molecule type" value="Genomic_DNA"/>
</dbReference>
<dbReference type="EMBL" id="JBGOGF010000005">
    <property type="protein sequence ID" value="MFA1771622.1"/>
    <property type="molecule type" value="Genomic_DNA"/>
</dbReference>
<reference evidence="2 4" key="3">
    <citation type="submission" date="2024-08" db="EMBL/GenBank/DDBJ databases">
        <authorList>
            <person name="Wei W."/>
        </authorList>
    </citation>
    <scope>NUCLEOTIDE SEQUENCE [LARGE SCALE GENOMIC DNA]</scope>
    <source>
        <strain evidence="2 4">XU2</strain>
    </source>
</reference>
<evidence type="ECO:0000313" key="4">
    <source>
        <dbReference type="Proteomes" id="UP001570846"/>
    </source>
</evidence>
<dbReference type="RefSeq" id="WP_149099918.1">
    <property type="nucleotide sequence ID" value="NZ_BMMG01000006.1"/>
</dbReference>
<evidence type="ECO:0000313" key="3">
    <source>
        <dbReference type="Proteomes" id="UP000323866"/>
    </source>
</evidence>
<organism evidence="1 3">
    <name type="scientific">Rufibacter glacialis</name>
    <dbReference type="NCBI Taxonomy" id="1259555"/>
    <lineage>
        <taxon>Bacteria</taxon>
        <taxon>Pseudomonadati</taxon>
        <taxon>Bacteroidota</taxon>
        <taxon>Cytophagia</taxon>
        <taxon>Cytophagales</taxon>
        <taxon>Hymenobacteraceae</taxon>
        <taxon>Rufibacter</taxon>
    </lineage>
</organism>
<keyword evidence="4" id="KW-1185">Reference proteome</keyword>
<comment type="caution">
    <text evidence="1">The sequence shown here is derived from an EMBL/GenBank/DDBJ whole genome shotgun (WGS) entry which is preliminary data.</text>
</comment>
<evidence type="ECO:0000313" key="2">
    <source>
        <dbReference type="EMBL" id="MFA1771622.1"/>
    </source>
</evidence>